<organism evidence="2 3">
    <name type="scientific">Cryomyces minteri</name>
    <dbReference type="NCBI Taxonomy" id="331657"/>
    <lineage>
        <taxon>Eukaryota</taxon>
        <taxon>Fungi</taxon>
        <taxon>Dikarya</taxon>
        <taxon>Ascomycota</taxon>
        <taxon>Pezizomycotina</taxon>
        <taxon>Dothideomycetes</taxon>
        <taxon>Dothideomycetes incertae sedis</taxon>
        <taxon>Cryomyces</taxon>
    </lineage>
</organism>
<dbReference type="Proteomes" id="UP000308768">
    <property type="component" value="Unassembled WGS sequence"/>
</dbReference>
<accession>A0A4U0VLW8</accession>
<feature type="compositionally biased region" description="Acidic residues" evidence="1">
    <location>
        <begin position="262"/>
        <end position="284"/>
    </location>
</feature>
<feature type="region of interest" description="Disordered" evidence="1">
    <location>
        <begin position="1"/>
        <end position="69"/>
    </location>
</feature>
<reference evidence="2 3" key="1">
    <citation type="submission" date="2017-03" db="EMBL/GenBank/DDBJ databases">
        <title>Genomes of endolithic fungi from Antarctica.</title>
        <authorList>
            <person name="Coleine C."/>
            <person name="Masonjones S."/>
            <person name="Stajich J.E."/>
        </authorList>
    </citation>
    <scope>NUCLEOTIDE SEQUENCE [LARGE SCALE GENOMIC DNA]</scope>
    <source>
        <strain evidence="2 3">CCFEE 5187</strain>
    </source>
</reference>
<dbReference type="AlphaFoldDB" id="A0A4U0VLW8"/>
<gene>
    <name evidence="2" type="ORF">B0A49_11097</name>
</gene>
<dbReference type="EMBL" id="NAJN01002692">
    <property type="protein sequence ID" value="TKA49962.1"/>
    <property type="molecule type" value="Genomic_DNA"/>
</dbReference>
<feature type="region of interest" description="Disordered" evidence="1">
    <location>
        <begin position="140"/>
        <end position="284"/>
    </location>
</feature>
<feature type="non-terminal residue" evidence="2">
    <location>
        <position position="284"/>
    </location>
</feature>
<feature type="compositionally biased region" description="Basic and acidic residues" evidence="1">
    <location>
        <begin position="41"/>
        <end position="56"/>
    </location>
</feature>
<feature type="compositionally biased region" description="Acidic residues" evidence="1">
    <location>
        <begin position="221"/>
        <end position="236"/>
    </location>
</feature>
<keyword evidence="3" id="KW-1185">Reference proteome</keyword>
<evidence type="ECO:0000256" key="1">
    <source>
        <dbReference type="SAM" id="MobiDB-lite"/>
    </source>
</evidence>
<sequence length="284" mass="32093">MPKFVPRERKHKVLARRKQHGSHSFPSNGDVNAVELLPASKTEREERRQKLREELRAQQPRVSSKKQKRLDKYIDTKLKKDENLELIKKLASHKVDTSLFQSSKKLGRTNESKREILSRALRERQAGIDVEKNNALLYEAPRERREVLENESDSELDEPTEIATPAPPVEAAQPIRPSAPVTAAFGSGLKRPLEVDESGRPVLKKRKRTKAKSANLHAPEELEWEGFDPESEDDGFSETSLKSHDSGDENSSEDGTRTSSSDGDDLDTSGEESEDETSEEEEEE</sequence>
<evidence type="ECO:0000313" key="2">
    <source>
        <dbReference type="EMBL" id="TKA49962.1"/>
    </source>
</evidence>
<feature type="compositionally biased region" description="Basic residues" evidence="1">
    <location>
        <begin position="8"/>
        <end position="21"/>
    </location>
</feature>
<proteinExistence type="predicted"/>
<feature type="compositionally biased region" description="Basic residues" evidence="1">
    <location>
        <begin position="202"/>
        <end position="211"/>
    </location>
</feature>
<dbReference type="OrthoDB" id="10253254at2759"/>
<feature type="compositionally biased region" description="Acidic residues" evidence="1">
    <location>
        <begin position="149"/>
        <end position="160"/>
    </location>
</feature>
<comment type="caution">
    <text evidence="2">The sequence shown here is derived from an EMBL/GenBank/DDBJ whole genome shotgun (WGS) entry which is preliminary data.</text>
</comment>
<name>A0A4U0VLW8_9PEZI</name>
<dbReference type="STRING" id="331657.A0A4U0VLW8"/>
<evidence type="ECO:0000313" key="3">
    <source>
        <dbReference type="Proteomes" id="UP000308768"/>
    </source>
</evidence>
<protein>
    <submittedName>
        <fullName evidence="2">Uncharacterized protein</fullName>
    </submittedName>
</protein>